<sequence length="120" mass="14254">MKNLYLTKSSQIALKEILYLKSDENYTAIYTTNQERLMVARTLRVMQERIEDTQSFIRINNNHVVNISFMNGWRKEDKKLVIILEDGQEFVVSRRRISDFREAIRKSPKAILLKNNKMNS</sequence>
<reference evidence="2 3" key="1">
    <citation type="submission" date="2023-12" db="EMBL/GenBank/DDBJ databases">
        <title>Novel species of the genus Arcicella isolated from rivers.</title>
        <authorList>
            <person name="Lu H."/>
        </authorList>
    </citation>
    <scope>NUCLEOTIDE SEQUENCE [LARGE SCALE GENOMIC DNA]</scope>
    <source>
        <strain evidence="2 3">LMG 21963</strain>
    </source>
</reference>
<dbReference type="Pfam" id="PF04397">
    <property type="entry name" value="LytTR"/>
    <property type="match status" value="1"/>
</dbReference>
<organism evidence="2 3">
    <name type="scientific">Arcicella aquatica</name>
    <dbReference type="NCBI Taxonomy" id="217141"/>
    <lineage>
        <taxon>Bacteria</taxon>
        <taxon>Pseudomonadati</taxon>
        <taxon>Bacteroidota</taxon>
        <taxon>Cytophagia</taxon>
        <taxon>Cytophagales</taxon>
        <taxon>Flectobacillaceae</taxon>
        <taxon>Arcicella</taxon>
    </lineage>
</organism>
<dbReference type="InterPro" id="IPR046947">
    <property type="entry name" value="LytR-like"/>
</dbReference>
<keyword evidence="3" id="KW-1185">Reference proteome</keyword>
<dbReference type="Gene3D" id="2.40.50.1020">
    <property type="entry name" value="LytTr DNA-binding domain"/>
    <property type="match status" value="1"/>
</dbReference>
<dbReference type="PANTHER" id="PTHR37299:SF1">
    <property type="entry name" value="STAGE 0 SPORULATION PROTEIN A HOMOLOG"/>
    <property type="match status" value="1"/>
</dbReference>
<dbReference type="Proteomes" id="UP001304671">
    <property type="component" value="Unassembled WGS sequence"/>
</dbReference>
<proteinExistence type="predicted"/>
<protein>
    <submittedName>
        <fullName evidence="2">LytTR family transcriptional regulator DNA-binding domain-containing protein</fullName>
    </submittedName>
</protein>
<dbReference type="EMBL" id="JAYFUL010000025">
    <property type="protein sequence ID" value="MEA5259120.1"/>
    <property type="molecule type" value="Genomic_DNA"/>
</dbReference>
<dbReference type="SMART" id="SM00850">
    <property type="entry name" value="LytTR"/>
    <property type="match status" value="1"/>
</dbReference>
<gene>
    <name evidence="2" type="ORF">VB264_15090</name>
</gene>
<name>A0ABU5QQT4_9BACT</name>
<keyword evidence="2" id="KW-0238">DNA-binding</keyword>
<dbReference type="RefSeq" id="WP_323250629.1">
    <property type="nucleotide sequence ID" value="NZ_JAYFUL010000025.1"/>
</dbReference>
<evidence type="ECO:0000313" key="3">
    <source>
        <dbReference type="Proteomes" id="UP001304671"/>
    </source>
</evidence>
<evidence type="ECO:0000259" key="1">
    <source>
        <dbReference type="PROSITE" id="PS50930"/>
    </source>
</evidence>
<dbReference type="PROSITE" id="PS50930">
    <property type="entry name" value="HTH_LYTTR"/>
    <property type="match status" value="1"/>
</dbReference>
<accession>A0ABU5QQT4</accession>
<dbReference type="GO" id="GO:0003677">
    <property type="term" value="F:DNA binding"/>
    <property type="evidence" value="ECO:0007669"/>
    <property type="project" value="UniProtKB-KW"/>
</dbReference>
<feature type="domain" description="HTH LytTR-type" evidence="1">
    <location>
        <begin position="1"/>
        <end position="106"/>
    </location>
</feature>
<dbReference type="InterPro" id="IPR007492">
    <property type="entry name" value="LytTR_DNA-bd_dom"/>
</dbReference>
<comment type="caution">
    <text evidence="2">The sequence shown here is derived from an EMBL/GenBank/DDBJ whole genome shotgun (WGS) entry which is preliminary data.</text>
</comment>
<dbReference type="PANTHER" id="PTHR37299">
    <property type="entry name" value="TRANSCRIPTIONAL REGULATOR-RELATED"/>
    <property type="match status" value="1"/>
</dbReference>
<evidence type="ECO:0000313" key="2">
    <source>
        <dbReference type="EMBL" id="MEA5259120.1"/>
    </source>
</evidence>